<dbReference type="Gene3D" id="3.30.420.10">
    <property type="entry name" value="Ribonuclease H-like superfamily/Ribonuclease H"/>
    <property type="match status" value="1"/>
</dbReference>
<keyword evidence="2" id="KW-1185">Reference proteome</keyword>
<proteinExistence type="predicted"/>
<dbReference type="AlphaFoldDB" id="A0A371I2N6"/>
<dbReference type="OrthoDB" id="1935586at2759"/>
<comment type="caution">
    <text evidence="1">The sequence shown here is derived from an EMBL/GenBank/DDBJ whole genome shotgun (WGS) entry which is preliminary data.</text>
</comment>
<protein>
    <submittedName>
        <fullName evidence="1">Uncharacterized protein</fullName>
    </submittedName>
</protein>
<reference evidence="1" key="1">
    <citation type="submission" date="2018-05" db="EMBL/GenBank/DDBJ databases">
        <title>Draft genome of Mucuna pruriens seed.</title>
        <authorList>
            <person name="Nnadi N.E."/>
            <person name="Vos R."/>
            <person name="Hasami M.H."/>
            <person name="Devisetty U.K."/>
            <person name="Aguiy J.C."/>
        </authorList>
    </citation>
    <scope>NUCLEOTIDE SEQUENCE [LARGE SCALE GENOMIC DNA]</scope>
    <source>
        <strain evidence="1">JCA_2017</strain>
    </source>
</reference>
<dbReference type="EMBL" id="QJKJ01001078">
    <property type="protein sequence ID" value="RDY09311.1"/>
    <property type="molecule type" value="Genomic_DNA"/>
</dbReference>
<dbReference type="GO" id="GO:0003676">
    <property type="term" value="F:nucleic acid binding"/>
    <property type="evidence" value="ECO:0007669"/>
    <property type="project" value="InterPro"/>
</dbReference>
<organism evidence="1 2">
    <name type="scientific">Mucuna pruriens</name>
    <name type="common">Velvet bean</name>
    <name type="synonym">Dolichos pruriens</name>
    <dbReference type="NCBI Taxonomy" id="157652"/>
    <lineage>
        <taxon>Eukaryota</taxon>
        <taxon>Viridiplantae</taxon>
        <taxon>Streptophyta</taxon>
        <taxon>Embryophyta</taxon>
        <taxon>Tracheophyta</taxon>
        <taxon>Spermatophyta</taxon>
        <taxon>Magnoliopsida</taxon>
        <taxon>eudicotyledons</taxon>
        <taxon>Gunneridae</taxon>
        <taxon>Pentapetalae</taxon>
        <taxon>rosids</taxon>
        <taxon>fabids</taxon>
        <taxon>Fabales</taxon>
        <taxon>Fabaceae</taxon>
        <taxon>Papilionoideae</taxon>
        <taxon>50 kb inversion clade</taxon>
        <taxon>NPAAA clade</taxon>
        <taxon>indigoferoid/millettioid clade</taxon>
        <taxon>Phaseoleae</taxon>
        <taxon>Mucuna</taxon>
    </lineage>
</organism>
<dbReference type="PANTHER" id="PTHR35046:SF9">
    <property type="entry name" value="RNA-DIRECTED DNA POLYMERASE"/>
    <property type="match status" value="1"/>
</dbReference>
<dbReference type="Proteomes" id="UP000257109">
    <property type="component" value="Unassembled WGS sequence"/>
</dbReference>
<accession>A0A371I2N6</accession>
<evidence type="ECO:0000313" key="1">
    <source>
        <dbReference type="EMBL" id="RDY09311.1"/>
    </source>
</evidence>
<name>A0A371I2N6_MUCPR</name>
<evidence type="ECO:0000313" key="2">
    <source>
        <dbReference type="Proteomes" id="UP000257109"/>
    </source>
</evidence>
<dbReference type="InterPro" id="IPR036397">
    <property type="entry name" value="RNaseH_sf"/>
</dbReference>
<sequence length="109" mass="12714">MTHFIPCHKNDDASHVPLEYALYKATLSTTFHPQTDGQTEVSLKDWIPLVEFSYNRVFNFTTSYSPFELAYAFNPLFPLDLFHLFIFPNCVNDEGLSKAQFFQRLRDKA</sequence>
<dbReference type="PANTHER" id="PTHR35046">
    <property type="entry name" value="ZINC KNUCKLE (CCHC-TYPE) FAMILY PROTEIN"/>
    <property type="match status" value="1"/>
</dbReference>
<gene>
    <name evidence="1" type="ORF">CR513_06339</name>
</gene>
<feature type="non-terminal residue" evidence="1">
    <location>
        <position position="1"/>
    </location>
</feature>